<comment type="similarity">
    <text evidence="1">Belongs to the sorting nexin family.</text>
</comment>
<accession>A0ABR2W4W9</accession>
<feature type="region of interest" description="Disordered" evidence="3">
    <location>
        <begin position="591"/>
        <end position="628"/>
    </location>
</feature>
<dbReference type="InterPro" id="IPR016137">
    <property type="entry name" value="RGS"/>
</dbReference>
<dbReference type="SMART" id="SM00315">
    <property type="entry name" value="RGS"/>
    <property type="match status" value="1"/>
</dbReference>
<feature type="compositionally biased region" description="Polar residues" evidence="3">
    <location>
        <begin position="955"/>
        <end position="977"/>
    </location>
</feature>
<dbReference type="InterPro" id="IPR036305">
    <property type="entry name" value="RGS_sf"/>
</dbReference>
<dbReference type="SUPFAM" id="SSF64268">
    <property type="entry name" value="PX domain"/>
    <property type="match status" value="1"/>
</dbReference>
<evidence type="ECO:0000256" key="2">
    <source>
        <dbReference type="SAM" id="Coils"/>
    </source>
</evidence>
<feature type="transmembrane region" description="Helical" evidence="4">
    <location>
        <begin position="21"/>
        <end position="40"/>
    </location>
</feature>
<keyword evidence="2" id="KW-0175">Coiled coil</keyword>
<evidence type="ECO:0000256" key="3">
    <source>
        <dbReference type="SAM" id="MobiDB-lite"/>
    </source>
</evidence>
<comment type="caution">
    <text evidence="9">The sequence shown here is derived from an EMBL/GenBank/DDBJ whole genome shotgun (WGS) entry which is preliminary data.</text>
</comment>
<dbReference type="InterPro" id="IPR003114">
    <property type="entry name" value="Phox_assoc"/>
</dbReference>
<evidence type="ECO:0000259" key="8">
    <source>
        <dbReference type="PROSITE" id="PS51207"/>
    </source>
</evidence>
<name>A0ABR2W4W9_9FUNG</name>
<dbReference type="InterPro" id="IPR001683">
    <property type="entry name" value="PX_dom"/>
</dbReference>
<feature type="compositionally biased region" description="Basic and acidic residues" evidence="3">
    <location>
        <begin position="648"/>
        <end position="660"/>
    </location>
</feature>
<dbReference type="PANTHER" id="PTHR22775:SF3">
    <property type="entry name" value="SORTING NEXIN-13"/>
    <property type="match status" value="1"/>
</dbReference>
<dbReference type="InterPro" id="IPR000008">
    <property type="entry name" value="C2_dom"/>
</dbReference>
<dbReference type="Pfam" id="PF02194">
    <property type="entry name" value="PXA"/>
    <property type="match status" value="1"/>
</dbReference>
<evidence type="ECO:0000256" key="4">
    <source>
        <dbReference type="SAM" id="Phobius"/>
    </source>
</evidence>
<dbReference type="Proteomes" id="UP001479436">
    <property type="component" value="Unassembled WGS sequence"/>
</dbReference>
<evidence type="ECO:0000313" key="9">
    <source>
        <dbReference type="EMBL" id="KAK9720266.1"/>
    </source>
</evidence>
<dbReference type="EMBL" id="JASJQH010007019">
    <property type="protein sequence ID" value="KAK9720266.1"/>
    <property type="molecule type" value="Genomic_DNA"/>
</dbReference>
<feature type="domain" description="C2" evidence="5">
    <location>
        <begin position="262"/>
        <end position="380"/>
    </location>
</feature>
<feature type="compositionally biased region" description="Polar residues" evidence="3">
    <location>
        <begin position="661"/>
        <end position="670"/>
    </location>
</feature>
<evidence type="ECO:0000256" key="1">
    <source>
        <dbReference type="ARBA" id="ARBA00010883"/>
    </source>
</evidence>
<feature type="compositionally biased region" description="Low complexity" evidence="3">
    <location>
        <begin position="1073"/>
        <end position="1089"/>
    </location>
</feature>
<dbReference type="Pfam" id="PF00787">
    <property type="entry name" value="PX"/>
    <property type="match status" value="1"/>
</dbReference>
<protein>
    <submittedName>
        <fullName evidence="9">Phosphatidylinositol binding</fullName>
    </submittedName>
</protein>
<dbReference type="Pfam" id="PF00168">
    <property type="entry name" value="C2"/>
    <property type="match status" value="1"/>
</dbReference>
<dbReference type="Gene3D" id="1.10.167.10">
    <property type="entry name" value="Regulator of G-protein Signalling 4, domain 2"/>
    <property type="match status" value="1"/>
</dbReference>
<dbReference type="CDD" id="cd07440">
    <property type="entry name" value="RGS"/>
    <property type="match status" value="1"/>
</dbReference>
<feature type="compositionally biased region" description="Polar residues" evidence="3">
    <location>
        <begin position="1042"/>
        <end position="1061"/>
    </location>
</feature>
<organism evidence="9 10">
    <name type="scientific">Basidiobolus ranarum</name>
    <dbReference type="NCBI Taxonomy" id="34480"/>
    <lineage>
        <taxon>Eukaryota</taxon>
        <taxon>Fungi</taxon>
        <taxon>Fungi incertae sedis</taxon>
        <taxon>Zoopagomycota</taxon>
        <taxon>Entomophthoromycotina</taxon>
        <taxon>Basidiobolomycetes</taxon>
        <taxon>Basidiobolales</taxon>
        <taxon>Basidiobolaceae</taxon>
        <taxon>Basidiobolus</taxon>
    </lineage>
</organism>
<evidence type="ECO:0000313" key="10">
    <source>
        <dbReference type="Proteomes" id="UP001479436"/>
    </source>
</evidence>
<dbReference type="PROSITE" id="PS50132">
    <property type="entry name" value="RGS"/>
    <property type="match status" value="1"/>
</dbReference>
<dbReference type="SMART" id="SM00239">
    <property type="entry name" value="C2"/>
    <property type="match status" value="1"/>
</dbReference>
<feature type="coiled-coil region" evidence="2">
    <location>
        <begin position="754"/>
        <end position="781"/>
    </location>
</feature>
<keyword evidence="4" id="KW-1133">Transmembrane helix</keyword>
<feature type="region of interest" description="Disordered" evidence="3">
    <location>
        <begin position="648"/>
        <end position="679"/>
    </location>
</feature>
<keyword evidence="10" id="KW-1185">Reference proteome</keyword>
<feature type="domain" description="RGS" evidence="6">
    <location>
        <begin position="433"/>
        <end position="554"/>
    </location>
</feature>
<dbReference type="Gene3D" id="3.30.1520.10">
    <property type="entry name" value="Phox-like domain"/>
    <property type="match status" value="1"/>
</dbReference>
<evidence type="ECO:0000259" key="5">
    <source>
        <dbReference type="PROSITE" id="PS50004"/>
    </source>
</evidence>
<evidence type="ECO:0000259" key="6">
    <source>
        <dbReference type="PROSITE" id="PS50132"/>
    </source>
</evidence>
<dbReference type="Pfam" id="PF00615">
    <property type="entry name" value="RGS"/>
    <property type="match status" value="1"/>
</dbReference>
<sequence length="1282" mass="144345">MSTIEQDELCKESVTTRNSSEIRLSVLTLFGGFIFGYIYAVPSNQVLNSPMLSKFNIFYSQGSTEEVKEVKEVSEQPTQLSISPQIDNSLNRIFTYFIRDFIQYWFEPLNISKSSEFEITVRNSLNDIAVNFSAHARGDNVDRSLMMIYALSNTLIVHMREYRDFEASVLPLNSYLLENPNSPFNQLHDEQSQITHIQRMSKVILTRLLSKRDASSPCLIALFTEILTTSTIAPTLEAFSDPDWINQLIISIFKTEERHTLPSDTNEQQKEYERLKACGDQVLRVKVVEARQIYHSESYGLYCTITSGKTKRKTKFVKPESNPLWGENFNFSWPEASSKNPGDITLELYGRIMFPKDAVIGKACISREEITKNSFTRSWFPLQSATSKSEPCGEVLLEIDIIDVSELASIGAGQENGTMDEIDEKLIQENPLSLNDVLHGNKGFLEFMQFMEDIQAPPFLQFWMNAESFLQTSAQSSPELMQQDAEMIFKLHLSEDAKHRVPIDPNILEEIILELQGGHVTADCFLKAQAYAFDVMESPFFREFRYSDLFKKYCLDARFIEKNRDSSVDKKLNDDIDSVDVVIAESLKSKEPSSNLPAASSDEDSFVSTESNGPSQEEVAPSSVLGQETPLEHRAIKRCQSMASFPVSDKEKLQNIDIDSKTSSADMNQEASKRSRSMSDVTAIHRVRDHFEKQPSNNASIPEVEARVSSEETEKEDDGGGMKFLAAAITSLREQLVVTEDLIEQTSSKESSKMKTLTHNRDDLQRQVNQLVEMARDFADDEDKHAGVGLMDLKGIIAKVSDASRPTSIGPNLVQSLAPGKSLIFVIELERSKSSGGWMITRNFADFTNLHMVLREQFPKVDKIKFPSRQIFGSKANNQKLCMDLEKYLSMLLSDMLLCESKPLQSFLQPDSVVATHEDRDMGDGVMHAFKSAANLVKIPFVDTHKATLFRSRTEVNSPTSNRTLSDEISSPRNPSFESYLRTDESGLSKPTSTYPKSGKTSSKLGNPPRDSSSEGRLSTESSGRKSTQSLENPSPAETFPAGSNANIDCSSTSIRTSSDCAITEDEGSTLVPSRSSTQSYPPSSTNPQKYTPDMNQPPPCRSSSIQSMDSDKATLKDLSGDEVDFLIETFFALVEEMFDMTDRKQWLRRKALNVLKQILRQSYSKTINREFLDYLDKATSEESIVRAIDAVTDSIWPDGVWPQEPPKPRTDDEKQATKIEAKVLFVNNVPESILRMVGDYNAAQGVTRLFNMLQYQDLTKTLLIKILEAWVMLILSEEKKR</sequence>
<dbReference type="PROSITE" id="PS50195">
    <property type="entry name" value="PX"/>
    <property type="match status" value="1"/>
</dbReference>
<reference evidence="9 10" key="1">
    <citation type="submission" date="2023-04" db="EMBL/GenBank/DDBJ databases">
        <title>Genome of Basidiobolus ranarum AG-B5.</title>
        <authorList>
            <person name="Stajich J.E."/>
            <person name="Carter-House D."/>
            <person name="Gryganskyi A."/>
        </authorList>
    </citation>
    <scope>NUCLEOTIDE SEQUENCE [LARGE SCALE GENOMIC DNA]</scope>
    <source>
        <strain evidence="9 10">AG-B5</strain>
    </source>
</reference>
<dbReference type="SUPFAM" id="SSF49562">
    <property type="entry name" value="C2 domain (Calcium/lipid-binding domain, CaLB)"/>
    <property type="match status" value="1"/>
</dbReference>
<feature type="region of interest" description="Disordered" evidence="3">
    <location>
        <begin position="694"/>
        <end position="719"/>
    </location>
</feature>
<keyword evidence="4" id="KW-0812">Transmembrane</keyword>
<evidence type="ECO:0000259" key="7">
    <source>
        <dbReference type="PROSITE" id="PS50195"/>
    </source>
</evidence>
<dbReference type="InterPro" id="IPR035892">
    <property type="entry name" value="C2_domain_sf"/>
</dbReference>
<proteinExistence type="inferred from homology"/>
<dbReference type="Pfam" id="PF08628">
    <property type="entry name" value="Nexin_C"/>
    <property type="match status" value="1"/>
</dbReference>
<feature type="domain" description="PXA" evidence="8">
    <location>
        <begin position="83"/>
        <end position="257"/>
    </location>
</feature>
<feature type="domain" description="PX" evidence="7">
    <location>
        <begin position="803"/>
        <end position="915"/>
    </location>
</feature>
<gene>
    <name evidence="9" type="primary">SNX20_1</name>
    <name evidence="9" type="ORF">K7432_004253</name>
</gene>
<dbReference type="SMART" id="SM00313">
    <property type="entry name" value="PXA"/>
    <property type="match status" value="1"/>
</dbReference>
<dbReference type="InterPro" id="IPR013937">
    <property type="entry name" value="Sorting_nexin_C"/>
</dbReference>
<dbReference type="PROSITE" id="PS51207">
    <property type="entry name" value="PXA"/>
    <property type="match status" value="1"/>
</dbReference>
<keyword evidence="4" id="KW-0472">Membrane</keyword>
<dbReference type="InterPro" id="IPR044926">
    <property type="entry name" value="RGS_subdomain_2"/>
</dbReference>
<dbReference type="SMART" id="SM00312">
    <property type="entry name" value="PX"/>
    <property type="match status" value="1"/>
</dbReference>
<feature type="region of interest" description="Disordered" evidence="3">
    <location>
        <begin position="953"/>
        <end position="1112"/>
    </location>
</feature>
<dbReference type="PANTHER" id="PTHR22775">
    <property type="entry name" value="SORTING NEXIN"/>
    <property type="match status" value="1"/>
</dbReference>
<dbReference type="InterPro" id="IPR036871">
    <property type="entry name" value="PX_dom_sf"/>
</dbReference>
<dbReference type="PROSITE" id="PS50004">
    <property type="entry name" value="C2"/>
    <property type="match status" value="1"/>
</dbReference>
<dbReference type="SUPFAM" id="SSF48097">
    <property type="entry name" value="Regulator of G-protein signaling, RGS"/>
    <property type="match status" value="1"/>
</dbReference>
<feature type="compositionally biased region" description="Polar residues" evidence="3">
    <location>
        <begin position="989"/>
        <end position="1005"/>
    </location>
</feature>
<feature type="compositionally biased region" description="Polar residues" evidence="3">
    <location>
        <begin position="606"/>
        <end position="615"/>
    </location>
</feature>
<dbReference type="Gene3D" id="2.60.40.150">
    <property type="entry name" value="C2 domain"/>
    <property type="match status" value="1"/>
</dbReference>